<accession>A0A7W6BP04</accession>
<feature type="transmembrane region" description="Helical" evidence="5">
    <location>
        <begin position="21"/>
        <end position="42"/>
    </location>
</feature>
<dbReference type="Pfam" id="PF07681">
    <property type="entry name" value="DoxX"/>
    <property type="match status" value="1"/>
</dbReference>
<evidence type="ECO:0000256" key="2">
    <source>
        <dbReference type="ARBA" id="ARBA00022692"/>
    </source>
</evidence>
<sequence>MTDMTMGAGARQPGARREGRAFTIFIYAVQFFFGGWFLAHGANHWLEFFPRPSGSSSTSHELIAALNHSGLFVMVKALEIVTGVLLLANRFVPLAAVAAFPVTLSIAHLNLVANDDAMSHAVGVIIILLNGLIALGHLDKFLPMLVMNNGDPTDRGLRQLFGRRRDER</sequence>
<organism evidence="6 7">
    <name type="scientific">Sphingobium jiangsuense</name>
    <dbReference type="NCBI Taxonomy" id="870476"/>
    <lineage>
        <taxon>Bacteria</taxon>
        <taxon>Pseudomonadati</taxon>
        <taxon>Pseudomonadota</taxon>
        <taxon>Alphaproteobacteria</taxon>
        <taxon>Sphingomonadales</taxon>
        <taxon>Sphingomonadaceae</taxon>
        <taxon>Sphingobium</taxon>
    </lineage>
</organism>
<dbReference type="AlphaFoldDB" id="A0A7W6BP04"/>
<protein>
    <submittedName>
        <fullName evidence="6">Putative membrane protein YphA (DoxX/SURF4 family)</fullName>
    </submittedName>
</protein>
<evidence type="ECO:0000256" key="1">
    <source>
        <dbReference type="ARBA" id="ARBA00004141"/>
    </source>
</evidence>
<keyword evidence="4 5" id="KW-0472">Membrane</keyword>
<keyword evidence="7" id="KW-1185">Reference proteome</keyword>
<comment type="subcellular location">
    <subcellularLocation>
        <location evidence="1">Membrane</location>
        <topology evidence="1">Multi-pass membrane protein</topology>
    </subcellularLocation>
</comment>
<keyword evidence="2 5" id="KW-0812">Transmembrane</keyword>
<comment type="caution">
    <text evidence="6">The sequence shown here is derived from an EMBL/GenBank/DDBJ whole genome shotgun (WGS) entry which is preliminary data.</text>
</comment>
<dbReference type="RefSeq" id="WP_188072867.1">
    <property type="nucleotide sequence ID" value="NZ_BSPS01000034.1"/>
</dbReference>
<dbReference type="EMBL" id="JACIDT010000011">
    <property type="protein sequence ID" value="MBB3927370.1"/>
    <property type="molecule type" value="Genomic_DNA"/>
</dbReference>
<feature type="transmembrane region" description="Helical" evidence="5">
    <location>
        <begin position="94"/>
        <end position="111"/>
    </location>
</feature>
<evidence type="ECO:0000256" key="5">
    <source>
        <dbReference type="SAM" id="Phobius"/>
    </source>
</evidence>
<name>A0A7W6BP04_9SPHN</name>
<dbReference type="InterPro" id="IPR032808">
    <property type="entry name" value="DoxX"/>
</dbReference>
<evidence type="ECO:0000313" key="6">
    <source>
        <dbReference type="EMBL" id="MBB3927370.1"/>
    </source>
</evidence>
<keyword evidence="3 5" id="KW-1133">Transmembrane helix</keyword>
<dbReference type="GO" id="GO:0016020">
    <property type="term" value="C:membrane"/>
    <property type="evidence" value="ECO:0007669"/>
    <property type="project" value="UniProtKB-SubCell"/>
</dbReference>
<evidence type="ECO:0000313" key="7">
    <source>
        <dbReference type="Proteomes" id="UP000571950"/>
    </source>
</evidence>
<evidence type="ECO:0000256" key="3">
    <source>
        <dbReference type="ARBA" id="ARBA00022989"/>
    </source>
</evidence>
<gene>
    <name evidence="6" type="ORF">GGR43_003099</name>
</gene>
<proteinExistence type="predicted"/>
<reference evidence="6 7" key="1">
    <citation type="submission" date="2020-08" db="EMBL/GenBank/DDBJ databases">
        <title>Genomic Encyclopedia of Type Strains, Phase IV (KMG-IV): sequencing the most valuable type-strain genomes for metagenomic binning, comparative biology and taxonomic classification.</title>
        <authorList>
            <person name="Goeker M."/>
        </authorList>
    </citation>
    <scope>NUCLEOTIDE SEQUENCE [LARGE SCALE GENOMIC DNA]</scope>
    <source>
        <strain evidence="6 7">DSM 26189</strain>
    </source>
</reference>
<evidence type="ECO:0000256" key="4">
    <source>
        <dbReference type="ARBA" id="ARBA00023136"/>
    </source>
</evidence>
<dbReference type="Proteomes" id="UP000571950">
    <property type="component" value="Unassembled WGS sequence"/>
</dbReference>
<feature type="transmembrane region" description="Helical" evidence="5">
    <location>
        <begin position="117"/>
        <end position="138"/>
    </location>
</feature>